<organism evidence="5 6">
    <name type="scientific">Dacryopinax primogenitus (strain DJM 731)</name>
    <name type="common">Brown rot fungus</name>
    <dbReference type="NCBI Taxonomy" id="1858805"/>
    <lineage>
        <taxon>Eukaryota</taxon>
        <taxon>Fungi</taxon>
        <taxon>Dikarya</taxon>
        <taxon>Basidiomycota</taxon>
        <taxon>Agaricomycotina</taxon>
        <taxon>Dacrymycetes</taxon>
        <taxon>Dacrymycetales</taxon>
        <taxon>Dacrymycetaceae</taxon>
        <taxon>Dacryopinax</taxon>
    </lineage>
</organism>
<gene>
    <name evidence="5" type="ORF">DACRYDRAFT_44284</name>
</gene>
<keyword evidence="6" id="KW-1185">Reference proteome</keyword>
<dbReference type="OrthoDB" id="538223at2759"/>
<proteinExistence type="predicted"/>
<dbReference type="GO" id="GO:0032991">
    <property type="term" value="C:protein-containing complex"/>
    <property type="evidence" value="ECO:0007669"/>
    <property type="project" value="UniProtKB-ARBA"/>
</dbReference>
<evidence type="ECO:0000313" key="6">
    <source>
        <dbReference type="Proteomes" id="UP000030653"/>
    </source>
</evidence>
<dbReference type="InterPro" id="IPR024977">
    <property type="entry name" value="Apc4-like_WD40_dom"/>
</dbReference>
<evidence type="ECO:0000313" key="5">
    <source>
        <dbReference type="EMBL" id="EJU06631.1"/>
    </source>
</evidence>
<feature type="repeat" description="WD" evidence="3">
    <location>
        <begin position="227"/>
        <end position="268"/>
    </location>
</feature>
<dbReference type="PANTHER" id="PTHR44090:SF1">
    <property type="entry name" value="SUPERKILLER COMPLEX PROTEIN 8"/>
    <property type="match status" value="1"/>
</dbReference>
<dbReference type="GeneID" id="63689624"/>
<dbReference type="InterPro" id="IPR001680">
    <property type="entry name" value="WD40_rpt"/>
</dbReference>
<dbReference type="InterPro" id="IPR051510">
    <property type="entry name" value="SKI8"/>
</dbReference>
<dbReference type="PROSITE" id="PS50294">
    <property type="entry name" value="WD_REPEATS_REGION"/>
    <property type="match status" value="2"/>
</dbReference>
<keyword evidence="2" id="KW-0677">Repeat</keyword>
<dbReference type="Pfam" id="PF00400">
    <property type="entry name" value="WD40"/>
    <property type="match status" value="2"/>
</dbReference>
<dbReference type="RefSeq" id="XP_040633525.1">
    <property type="nucleotide sequence ID" value="XM_040774562.1"/>
</dbReference>
<dbReference type="GO" id="GO:0005634">
    <property type="term" value="C:nucleus"/>
    <property type="evidence" value="ECO:0007669"/>
    <property type="project" value="TreeGrafter"/>
</dbReference>
<dbReference type="Proteomes" id="UP000030653">
    <property type="component" value="Unassembled WGS sequence"/>
</dbReference>
<dbReference type="InterPro" id="IPR019775">
    <property type="entry name" value="WD40_repeat_CS"/>
</dbReference>
<evidence type="ECO:0000259" key="4">
    <source>
        <dbReference type="Pfam" id="PF12894"/>
    </source>
</evidence>
<dbReference type="HOGENOM" id="CLU_000288_57_11_1"/>
<sequence length="305" mass="32924">DKHSGPVWGVKWTTGDDKCISISSDGSFHTWNSSDAQVLPGPAPESLALISVSCPGENYALCNSIVGVTRLVKLSSGEILGRKFDYKDGSDFGRFAPSSWSVSLHPDESTYAAVGQQGAINIYSAFHDTFGERLTSFTPGKNIFGMCVSYSPNGKRIAMSNKDGQIFVSDSNTGELISNYDSHAGCVRTLSWSKDSQELLSAADDKRLVLHDLRGHRGGIVTTFEGPQGHRSWVLSVDLSSDGKLIASGSSDKTLKIWDLETRRCVSTTQDTGEVWSVSWRPGGGQLITGGNDGHVHWWRSASSS</sequence>
<evidence type="ECO:0000256" key="3">
    <source>
        <dbReference type="PROSITE-ProRule" id="PRU00221"/>
    </source>
</evidence>
<dbReference type="SUPFAM" id="SSF50978">
    <property type="entry name" value="WD40 repeat-like"/>
    <property type="match status" value="1"/>
</dbReference>
<evidence type="ECO:0000256" key="1">
    <source>
        <dbReference type="ARBA" id="ARBA00022574"/>
    </source>
</evidence>
<dbReference type="SMART" id="SM00320">
    <property type="entry name" value="WD40"/>
    <property type="match status" value="5"/>
</dbReference>
<dbReference type="STRING" id="1858805.M5G8U3"/>
<dbReference type="InterPro" id="IPR036322">
    <property type="entry name" value="WD40_repeat_dom_sf"/>
</dbReference>
<dbReference type="EMBL" id="JH795855">
    <property type="protein sequence ID" value="EJU06631.1"/>
    <property type="molecule type" value="Genomic_DNA"/>
</dbReference>
<dbReference type="PROSITE" id="PS50082">
    <property type="entry name" value="WD_REPEATS_2"/>
    <property type="match status" value="3"/>
</dbReference>
<dbReference type="Pfam" id="PF12894">
    <property type="entry name" value="ANAPC4_WD40"/>
    <property type="match status" value="1"/>
</dbReference>
<dbReference type="OMA" id="LDSSMCL"/>
<evidence type="ECO:0000256" key="2">
    <source>
        <dbReference type="ARBA" id="ARBA00022737"/>
    </source>
</evidence>
<accession>M5G8U3</accession>
<reference evidence="5 6" key="1">
    <citation type="journal article" date="2012" name="Science">
        <title>The Paleozoic origin of enzymatic lignin decomposition reconstructed from 31 fungal genomes.</title>
        <authorList>
            <person name="Floudas D."/>
            <person name="Binder M."/>
            <person name="Riley R."/>
            <person name="Barry K."/>
            <person name="Blanchette R.A."/>
            <person name="Henrissat B."/>
            <person name="Martinez A.T."/>
            <person name="Otillar R."/>
            <person name="Spatafora J.W."/>
            <person name="Yadav J.S."/>
            <person name="Aerts A."/>
            <person name="Benoit I."/>
            <person name="Boyd A."/>
            <person name="Carlson A."/>
            <person name="Copeland A."/>
            <person name="Coutinho P.M."/>
            <person name="de Vries R.P."/>
            <person name="Ferreira P."/>
            <person name="Findley K."/>
            <person name="Foster B."/>
            <person name="Gaskell J."/>
            <person name="Glotzer D."/>
            <person name="Gorecki P."/>
            <person name="Heitman J."/>
            <person name="Hesse C."/>
            <person name="Hori C."/>
            <person name="Igarashi K."/>
            <person name="Jurgens J.A."/>
            <person name="Kallen N."/>
            <person name="Kersten P."/>
            <person name="Kohler A."/>
            <person name="Kuees U."/>
            <person name="Kumar T.K.A."/>
            <person name="Kuo A."/>
            <person name="LaButti K."/>
            <person name="Larrondo L.F."/>
            <person name="Lindquist E."/>
            <person name="Ling A."/>
            <person name="Lombard V."/>
            <person name="Lucas S."/>
            <person name="Lundell T."/>
            <person name="Martin R."/>
            <person name="McLaughlin D.J."/>
            <person name="Morgenstern I."/>
            <person name="Morin E."/>
            <person name="Murat C."/>
            <person name="Nagy L.G."/>
            <person name="Nolan M."/>
            <person name="Ohm R.A."/>
            <person name="Patyshakuliyeva A."/>
            <person name="Rokas A."/>
            <person name="Ruiz-Duenas F.J."/>
            <person name="Sabat G."/>
            <person name="Salamov A."/>
            <person name="Samejima M."/>
            <person name="Schmutz J."/>
            <person name="Slot J.C."/>
            <person name="St John F."/>
            <person name="Stenlid J."/>
            <person name="Sun H."/>
            <person name="Sun S."/>
            <person name="Syed K."/>
            <person name="Tsang A."/>
            <person name="Wiebenga A."/>
            <person name="Young D."/>
            <person name="Pisabarro A."/>
            <person name="Eastwood D.C."/>
            <person name="Martin F."/>
            <person name="Cullen D."/>
            <person name="Grigoriev I.V."/>
            <person name="Hibbett D.S."/>
        </authorList>
    </citation>
    <scope>NUCLEOTIDE SEQUENCE [LARGE SCALE GENOMIC DNA]</scope>
    <source>
        <strain evidence="5 6">DJM-731 SS1</strain>
    </source>
</reference>
<feature type="domain" description="Anaphase-promoting complex subunit 4-like WD40" evidence="4">
    <location>
        <begin position="147"/>
        <end position="194"/>
    </location>
</feature>
<dbReference type="PANTHER" id="PTHR44090">
    <property type="entry name" value="WD REPEAT-CONTAINING PROTEIN 61"/>
    <property type="match status" value="1"/>
</dbReference>
<feature type="repeat" description="WD" evidence="3">
    <location>
        <begin position="180"/>
        <end position="214"/>
    </location>
</feature>
<keyword evidence="1 3" id="KW-0853">WD repeat</keyword>
<dbReference type="Gene3D" id="2.130.10.10">
    <property type="entry name" value="YVTN repeat-like/Quinoprotein amine dehydrogenase"/>
    <property type="match status" value="2"/>
</dbReference>
<protein>
    <submittedName>
        <fullName evidence="5">WD repeat-containing protein 61</fullName>
    </submittedName>
</protein>
<dbReference type="PROSITE" id="PS00678">
    <property type="entry name" value="WD_REPEATS_1"/>
    <property type="match status" value="1"/>
</dbReference>
<dbReference type="InterPro" id="IPR015943">
    <property type="entry name" value="WD40/YVTN_repeat-like_dom_sf"/>
</dbReference>
<feature type="repeat" description="WD" evidence="3">
    <location>
        <begin position="268"/>
        <end position="305"/>
    </location>
</feature>
<feature type="non-terminal residue" evidence="5">
    <location>
        <position position="305"/>
    </location>
</feature>
<dbReference type="AlphaFoldDB" id="M5G8U3"/>
<name>M5G8U3_DACPD</name>